<accession>A0A1Z5KI95</accession>
<name>A0A1Z5KI95_FISSO</name>
<sequence length="2323" mass="252298">MTSMTYEFPLSVEEAGALLGATITRCGKETFPLITPPKGMHSSFATTLPVPSSEILNRLYDLRALLRSSPSNEPMTAAPSLLAVLMKVIGVSTSLAAAAAPSNPAVRRLETPPLFSTPLRKLWVDCVVLCHVRGIELTGTAKIDTTQFTRRMLALATTNPRSAKAAGGVRIAALEVVEALLCDETSPKIASQLAPWTLEIFQVSLKALRSAGNGEPTYRIAAVRMACAATMACRHASLKTRGLQGNERLVIQGGMEDKAIHEAIKILKLAVTDKFPEVRSAATTFAAALPPFLFLASGGADLALTTSCLDEVMHLAVKNIDDEAPLVSDGWADVLARCICTALQYHQQNKTTTSSDNRDEAPEGDGRSNATPDAGNRYASRKTVGLSASFTNIKTCVGYLVDQFIKVGGELAAVRAGGTFSIGGRAVRMGYTLAITKFVGLQYEMGSIGDGRLLSIRDLMIAVLEMVGPEVEKQVQDPSITEGSSGSVTPLFGGSRTWSRSDSMLVRVFSSRVLRRGLVELAPEPVQISILQTIVDILGTSASAENGIAPIQLNSCQTQVVVIEISHILTALKDAAQSKVGEITECLKSRLSHEDLAVRHEAAVALASLTNVFPSEGRKLTWDLLDEFQKQHAQLVTVASTRENGPEGTPGGRFFRRSTKAAAVDPTIPHQSAIHGIALTTSLIIKMLPSLPGGLPATLLSAALAAAEVLMSCRQNEVLCSSSPASVCFCVRAGCNIISGILAAGTEGIDAHIPLVFKACQTVCNLAKAGNKGVAPVHDLFCIDSVLSAIVVFLKYNSELLLSVPEALTQITMMLEGALTLFAADGRFVTIEQSPRVTIALDSSKASLLEAFAWLPSGTFPIAADEVFRLAASQIREAIDCDITCSILPSMVNREDQILDAKTFSRARLGGQVGGSLDLEETLITLYADVALHTDRESISLLFEHDLGGDQDNHKSTFRGSQILGRTLRAAHSHKPPTPLHEVGTWRRPLDPSCAGKVRLIDAAIQAFAATFGLKSGYEQQEAMDMLESLVPPLLMQLARSLGMTAALTDQNFRSKAKEDSSAVENITAVLLSCLQALPLHDSTHNISIRLCPPWMNKAKDLLLALLPSPSTVVRRAAAEGLALLATVGVSEDGHFFAECPARAGSLLTLAFIQRTNYTVINRKQQRAISRATNESSEVSKMESNLPVLQMMTRILPSVACHGRRDYFTVRTCALHAFAILVTYSGRLDKLTVDSMQLLRKGVELIEENFASSWTASSADYDRGQEGEKMTSEVSFLVVLLRFMTCYLPYIEILKAEDPNIARRFCVIATLVLELQGSHPAVFAEAMAFFEVMASNSHLLPPPAMQVLYSENPLYSCIPRILETLVPHRSGVLAPHGGYSTSSCAMSRAAIYAATALSVRHISLVRWTDMNIVSLLFAAMDFACSSYRFPLADATRSLATCREVEEYFSWKDSFELEISSTVKAMFSSEQVLTNQPVFHMRWILLCRAILAGGSSKSMPDNNAGYTRLSVVNSANKQASDDFAVVSNCVSAVRWQVKLLASTLLLEVTRDFIQVCTKIEPNYQQNDHFDFRAAEDQCRLECQDAKKAERSVPSSKLVFHLEELIACAWMNCVATADHAELFPIQEVSIRWLNELTKPFHTVRDPDEPDSRILEQYLTQIFSAVKHALSAHEESQTSGARRLFIAGCEFLETMLSRQVTTDPLVIKRLLRPTMMLNVPRFGYFDPYPKDVINAVVEKEHSETQSALLPIIGKLWMSGMILTKHTDPLFKKVSAELIKDNFGLAIHSAAAAIDGARLLTEAKVSLVGLPVALSNDIGEVPGFGFFLFKRADSIDDSVKKSLVQHWPSLARSSLTALLAELESSESNKETEDICLSWLRVLIPLIMQGSFDTMTALEPNVQGDGLDTPELSTTSLNFRDTLANCLGSLSLIAGANSITTDCCETVRLDDIVDRLRATIITPFLETVAQKNNKDQKQVLDEEVLAETSKLLLILCSSESEIMTTDAPLVASILAPLKYVQDGLLSWDQSLIGDLVISSFRCATALIKTGRVNDIFVKTLLHFVSNEISQLRSNSESVANSASDLVRACMECQLISLPQKSALAESFAASENWEPWEVCASVENGSVVAGSLKIVKEKLKDFTNPPSQLAAVTALRNAFLDPLVKNDLKGLLFHELGGCVASIFNEFGSHSGLDMDDTVRSGLFAASMKILLIAYQQLSDDGDESMSTFLALFFKAQLGALRCNGLPNHPTATPGGNPILGRMCAQSILHIAKTTPLPFKETISRFAEHDRALLEFSVRAEMNGYATASSHVQPEEKKKKLSIQGFKK</sequence>
<proteinExistence type="predicted"/>
<dbReference type="Proteomes" id="UP000198406">
    <property type="component" value="Unassembled WGS sequence"/>
</dbReference>
<feature type="region of interest" description="Disordered" evidence="1">
    <location>
        <begin position="2304"/>
        <end position="2323"/>
    </location>
</feature>
<dbReference type="PANTHER" id="PTHR21663:SF0">
    <property type="entry name" value="HEAT REPEAT-CONTAINING PROTEIN 5B"/>
    <property type="match status" value="1"/>
</dbReference>
<dbReference type="SUPFAM" id="SSF48371">
    <property type="entry name" value="ARM repeat"/>
    <property type="match status" value="1"/>
</dbReference>
<keyword evidence="3" id="KW-1185">Reference proteome</keyword>
<evidence type="ECO:0000313" key="2">
    <source>
        <dbReference type="EMBL" id="GAX25979.1"/>
    </source>
</evidence>
<dbReference type="Pfam" id="PF20210">
    <property type="entry name" value="Laa1_Sip1_HTR5"/>
    <property type="match status" value="1"/>
</dbReference>
<dbReference type="InterPro" id="IPR016024">
    <property type="entry name" value="ARM-type_fold"/>
</dbReference>
<dbReference type="InterPro" id="IPR046837">
    <property type="entry name" value="Laa1/Sip1/HEATR5-like_HEAT"/>
</dbReference>
<dbReference type="InterPro" id="IPR040108">
    <property type="entry name" value="Laa1/Sip1/HEATR5"/>
</dbReference>
<protein>
    <submittedName>
        <fullName evidence="2">Uncharacterized protein</fullName>
    </submittedName>
</protein>
<evidence type="ECO:0000313" key="3">
    <source>
        <dbReference type="Proteomes" id="UP000198406"/>
    </source>
</evidence>
<gene>
    <name evidence="2" type="ORF">FisN_4Hh537</name>
</gene>
<dbReference type="InParanoid" id="A0A1Z5KI95"/>
<comment type="caution">
    <text evidence="2">The sequence shown here is derived from an EMBL/GenBank/DDBJ whole genome shotgun (WGS) entry which is preliminary data.</text>
</comment>
<dbReference type="EMBL" id="BDSP01000235">
    <property type="protein sequence ID" value="GAX25979.1"/>
    <property type="molecule type" value="Genomic_DNA"/>
</dbReference>
<evidence type="ECO:0000256" key="1">
    <source>
        <dbReference type="SAM" id="MobiDB-lite"/>
    </source>
</evidence>
<feature type="region of interest" description="Disordered" evidence="1">
    <location>
        <begin position="350"/>
        <end position="376"/>
    </location>
</feature>
<dbReference type="PANTHER" id="PTHR21663">
    <property type="entry name" value="HYPOTHETICAL HEAT DOMAIN-CONTAINING"/>
    <property type="match status" value="1"/>
</dbReference>
<dbReference type="OrthoDB" id="192608at2759"/>
<feature type="compositionally biased region" description="Basic and acidic residues" evidence="1">
    <location>
        <begin position="356"/>
        <end position="366"/>
    </location>
</feature>
<organism evidence="2 3">
    <name type="scientific">Fistulifera solaris</name>
    <name type="common">Oleaginous diatom</name>
    <dbReference type="NCBI Taxonomy" id="1519565"/>
    <lineage>
        <taxon>Eukaryota</taxon>
        <taxon>Sar</taxon>
        <taxon>Stramenopiles</taxon>
        <taxon>Ochrophyta</taxon>
        <taxon>Bacillariophyta</taxon>
        <taxon>Bacillariophyceae</taxon>
        <taxon>Bacillariophycidae</taxon>
        <taxon>Naviculales</taxon>
        <taxon>Naviculaceae</taxon>
        <taxon>Fistulifera</taxon>
    </lineage>
</organism>
<reference evidence="2 3" key="1">
    <citation type="journal article" date="2015" name="Plant Cell">
        <title>Oil accumulation by the oleaginous diatom Fistulifera solaris as revealed by the genome and transcriptome.</title>
        <authorList>
            <person name="Tanaka T."/>
            <person name="Maeda Y."/>
            <person name="Veluchamy A."/>
            <person name="Tanaka M."/>
            <person name="Abida H."/>
            <person name="Marechal E."/>
            <person name="Bowler C."/>
            <person name="Muto M."/>
            <person name="Sunaga Y."/>
            <person name="Tanaka M."/>
            <person name="Yoshino T."/>
            <person name="Taniguchi T."/>
            <person name="Fukuda Y."/>
            <person name="Nemoto M."/>
            <person name="Matsumoto M."/>
            <person name="Wong P.S."/>
            <person name="Aburatani S."/>
            <person name="Fujibuchi W."/>
        </authorList>
    </citation>
    <scope>NUCLEOTIDE SEQUENCE [LARGE SCALE GENOMIC DNA]</scope>
    <source>
        <strain evidence="2 3">JPCC DA0580</strain>
    </source>
</reference>